<dbReference type="EMBL" id="CP011266">
    <property type="protein sequence ID" value="ALT67862.1"/>
    <property type="molecule type" value="Genomic_DNA"/>
</dbReference>
<protein>
    <recommendedName>
        <fullName evidence="16">DUF1211 domain-containing protein</fullName>
    </recommendedName>
</protein>
<dbReference type="Proteomes" id="UP000067738">
    <property type="component" value="Chromosome"/>
</dbReference>
<keyword evidence="3" id="KW-0813">Transport</keyword>
<evidence type="ECO:0000256" key="5">
    <source>
        <dbReference type="ARBA" id="ARBA00022692"/>
    </source>
</evidence>
<dbReference type="PANTHER" id="PTHR31462:SF5">
    <property type="entry name" value="ENDOSOMAL_LYSOSOMAL PROTON CHANNEL TMEM175"/>
    <property type="match status" value="1"/>
</dbReference>
<keyword evidence="8 13" id="KW-1133">Transmembrane helix</keyword>
<dbReference type="Pfam" id="PF06736">
    <property type="entry name" value="TMEM175"/>
    <property type="match status" value="1"/>
</dbReference>
<feature type="transmembrane region" description="Helical" evidence="13">
    <location>
        <begin position="152"/>
        <end position="170"/>
    </location>
</feature>
<keyword evidence="5 13" id="KW-0812">Transmembrane</keyword>
<dbReference type="GO" id="GO:0005267">
    <property type="term" value="F:potassium channel activity"/>
    <property type="evidence" value="ECO:0007669"/>
    <property type="project" value="UniProtKB-KW"/>
</dbReference>
<evidence type="ECO:0000256" key="3">
    <source>
        <dbReference type="ARBA" id="ARBA00022448"/>
    </source>
</evidence>
<dbReference type="KEGG" id="mmil:sm9_0052"/>
<dbReference type="GO" id="GO:0015252">
    <property type="term" value="F:proton channel activity"/>
    <property type="evidence" value="ECO:0007669"/>
    <property type="project" value="InterPro"/>
</dbReference>
<evidence type="ECO:0000256" key="7">
    <source>
        <dbReference type="ARBA" id="ARBA00022958"/>
    </source>
</evidence>
<feature type="transmembrane region" description="Helical" evidence="13">
    <location>
        <begin position="182"/>
        <end position="205"/>
    </location>
</feature>
<gene>
    <name evidence="14" type="ORF">sm9_0052</name>
</gene>
<dbReference type="AlphaFoldDB" id="A0A0U3DIW6"/>
<accession>A0A0U3DIW6</accession>
<comment type="similarity">
    <text evidence="2">Belongs to the TMEM175 family.</text>
</comment>
<keyword evidence="10 13" id="KW-0472">Membrane</keyword>
<dbReference type="GeneID" id="26735033"/>
<sequence length="271" mass="31883">MRAEIHEKIESYNHNATPEELERIKKIKQKVINNHHFSEKFNKSPENMNKKQLNKHNKYYNYLNNILSIFQKNVDIDPGRLIGLTDGIFGMVMTLLIFGMALPEMELLSSGDFYNFIVSSIPTIGVTLVSFVLLASFWIYHHEFIKINNLNVPYLWLNMFFLASISFVPFTTSVVGNYSQFFLANVVFGLNIFLTNLFFVLMFLYADKMHFLEDKLSREEKKYTYNTFLIIMGLTVVINLLDFNFSRNFIYLFFLVPVISTIRDIMFRMKT</sequence>
<feature type="transmembrane region" description="Helical" evidence="13">
    <location>
        <begin position="249"/>
        <end position="266"/>
    </location>
</feature>
<evidence type="ECO:0000256" key="9">
    <source>
        <dbReference type="ARBA" id="ARBA00023065"/>
    </source>
</evidence>
<evidence type="ECO:0008006" key="16">
    <source>
        <dbReference type="Google" id="ProtNLM"/>
    </source>
</evidence>
<dbReference type="InterPro" id="IPR010617">
    <property type="entry name" value="TMEM175-like"/>
</dbReference>
<evidence type="ECO:0000256" key="4">
    <source>
        <dbReference type="ARBA" id="ARBA00022538"/>
    </source>
</evidence>
<dbReference type="RefSeq" id="WP_058738231.1">
    <property type="nucleotide sequence ID" value="NZ_CP011266.1"/>
</dbReference>
<keyword evidence="15" id="KW-1185">Reference proteome</keyword>
<evidence type="ECO:0000313" key="15">
    <source>
        <dbReference type="Proteomes" id="UP000067738"/>
    </source>
</evidence>
<evidence type="ECO:0000256" key="11">
    <source>
        <dbReference type="ARBA" id="ARBA00023303"/>
    </source>
</evidence>
<keyword evidence="7" id="KW-0630">Potassium</keyword>
<evidence type="ECO:0000256" key="12">
    <source>
        <dbReference type="ARBA" id="ARBA00034430"/>
    </source>
</evidence>
<comment type="catalytic activity">
    <reaction evidence="12">
        <text>K(+)(in) = K(+)(out)</text>
        <dbReference type="Rhea" id="RHEA:29463"/>
        <dbReference type="ChEBI" id="CHEBI:29103"/>
    </reaction>
</comment>
<organism evidence="14 15">
    <name type="scientific">Methanobrevibacter millerae</name>
    <dbReference type="NCBI Taxonomy" id="230361"/>
    <lineage>
        <taxon>Archaea</taxon>
        <taxon>Methanobacteriati</taxon>
        <taxon>Methanobacteriota</taxon>
        <taxon>Methanomada group</taxon>
        <taxon>Methanobacteria</taxon>
        <taxon>Methanobacteriales</taxon>
        <taxon>Methanobacteriaceae</taxon>
        <taxon>Methanobrevibacter</taxon>
    </lineage>
</organism>
<evidence type="ECO:0000256" key="10">
    <source>
        <dbReference type="ARBA" id="ARBA00023136"/>
    </source>
</evidence>
<proteinExistence type="inferred from homology"/>
<feature type="transmembrane region" description="Helical" evidence="13">
    <location>
        <begin position="225"/>
        <end position="243"/>
    </location>
</feature>
<keyword evidence="4" id="KW-0633">Potassium transport</keyword>
<feature type="transmembrane region" description="Helical" evidence="13">
    <location>
        <begin position="113"/>
        <end position="140"/>
    </location>
</feature>
<evidence type="ECO:0000256" key="13">
    <source>
        <dbReference type="SAM" id="Phobius"/>
    </source>
</evidence>
<name>A0A0U3DIW6_9EURY</name>
<evidence type="ECO:0000256" key="8">
    <source>
        <dbReference type="ARBA" id="ARBA00022989"/>
    </source>
</evidence>
<dbReference type="PANTHER" id="PTHR31462">
    <property type="entry name" value="ENDOSOMAL/LYSOSOMAL POTASSIUM CHANNEL TMEM175"/>
    <property type="match status" value="1"/>
</dbReference>
<keyword evidence="9" id="KW-0406">Ion transport</keyword>
<reference evidence="14 15" key="1">
    <citation type="submission" date="2015-04" db="EMBL/GenBank/DDBJ databases">
        <title>The complete genome sequence of the rumen methanogen Methanobrevibacter millerae SM9.</title>
        <authorList>
            <person name="Leahy S.C."/>
            <person name="Kelly W.J."/>
            <person name="Pacheco D.M."/>
            <person name="Li D."/>
            <person name="Altermann E."/>
            <person name="Attwood G.T."/>
        </authorList>
    </citation>
    <scope>NUCLEOTIDE SEQUENCE [LARGE SCALE GENOMIC DNA]</scope>
    <source>
        <strain evidence="14 15">SM9</strain>
    </source>
</reference>
<evidence type="ECO:0000256" key="6">
    <source>
        <dbReference type="ARBA" id="ARBA00022826"/>
    </source>
</evidence>
<dbReference type="GO" id="GO:0016020">
    <property type="term" value="C:membrane"/>
    <property type="evidence" value="ECO:0007669"/>
    <property type="project" value="UniProtKB-SubCell"/>
</dbReference>
<dbReference type="OrthoDB" id="10769at2157"/>
<keyword evidence="6" id="KW-0631">Potassium channel</keyword>
<keyword evidence="11" id="KW-0407">Ion channel</keyword>
<dbReference type="PATRIC" id="fig|230361.4.peg.53"/>
<evidence type="ECO:0000256" key="2">
    <source>
        <dbReference type="ARBA" id="ARBA00006920"/>
    </source>
</evidence>
<evidence type="ECO:0000256" key="1">
    <source>
        <dbReference type="ARBA" id="ARBA00004141"/>
    </source>
</evidence>
<feature type="transmembrane region" description="Helical" evidence="13">
    <location>
        <begin position="81"/>
        <end position="101"/>
    </location>
</feature>
<evidence type="ECO:0000313" key="14">
    <source>
        <dbReference type="EMBL" id="ALT67862.1"/>
    </source>
</evidence>
<comment type="subcellular location">
    <subcellularLocation>
        <location evidence="1">Membrane</location>
        <topology evidence="1">Multi-pass membrane protein</topology>
    </subcellularLocation>
</comment>